<protein>
    <submittedName>
        <fullName evidence="2">Uncharacterized protein</fullName>
    </submittedName>
</protein>
<proteinExistence type="predicted"/>
<evidence type="ECO:0000313" key="3">
    <source>
        <dbReference type="Proteomes" id="UP000320693"/>
    </source>
</evidence>
<gene>
    <name evidence="2" type="ORF">PSA01_49760</name>
</gene>
<evidence type="ECO:0000313" key="2">
    <source>
        <dbReference type="EMBL" id="GEC27947.1"/>
    </source>
</evidence>
<reference evidence="2 3" key="1">
    <citation type="submission" date="2019-06" db="EMBL/GenBank/DDBJ databases">
        <title>Whole genome shotgun sequence of Pseudonocardia saturnea NBRC 14499.</title>
        <authorList>
            <person name="Hosoyama A."/>
            <person name="Uohara A."/>
            <person name="Ohji S."/>
            <person name="Ichikawa N."/>
        </authorList>
    </citation>
    <scope>NUCLEOTIDE SEQUENCE [LARGE SCALE GENOMIC DNA]</scope>
    <source>
        <strain evidence="2 3">NBRC 14499</strain>
    </source>
</reference>
<evidence type="ECO:0000256" key="1">
    <source>
        <dbReference type="SAM" id="MobiDB-lite"/>
    </source>
</evidence>
<feature type="region of interest" description="Disordered" evidence="1">
    <location>
        <begin position="1"/>
        <end position="74"/>
    </location>
</feature>
<name>A0ABQ0S4U6_9PSEU</name>
<sequence>MTRQIPAPTTASTGTTHRAVSTGDSVTPVRLSPIPMEPTLGITDRGGECHPSRVCPSAVSRQAGSGSGDDACAQ</sequence>
<dbReference type="EMBL" id="BJNH01000066">
    <property type="protein sequence ID" value="GEC27947.1"/>
    <property type="molecule type" value="Genomic_DNA"/>
</dbReference>
<feature type="compositionally biased region" description="Polar residues" evidence="1">
    <location>
        <begin position="1"/>
        <end position="25"/>
    </location>
</feature>
<organism evidence="2 3">
    <name type="scientific">Pseudonocardia saturnea</name>
    <dbReference type="NCBI Taxonomy" id="33909"/>
    <lineage>
        <taxon>Bacteria</taxon>
        <taxon>Bacillati</taxon>
        <taxon>Actinomycetota</taxon>
        <taxon>Actinomycetes</taxon>
        <taxon>Pseudonocardiales</taxon>
        <taxon>Pseudonocardiaceae</taxon>
        <taxon>Pseudonocardia</taxon>
    </lineage>
</organism>
<keyword evidence="3" id="KW-1185">Reference proteome</keyword>
<accession>A0ABQ0S4U6</accession>
<comment type="caution">
    <text evidence="2">The sequence shown here is derived from an EMBL/GenBank/DDBJ whole genome shotgun (WGS) entry which is preliminary data.</text>
</comment>
<dbReference type="Proteomes" id="UP000320693">
    <property type="component" value="Unassembled WGS sequence"/>
</dbReference>